<feature type="domain" description="DSBA-like thioredoxin" evidence="1">
    <location>
        <begin position="246"/>
        <end position="436"/>
    </location>
</feature>
<dbReference type="InterPro" id="IPR036249">
    <property type="entry name" value="Thioredoxin-like_sf"/>
</dbReference>
<organism evidence="2">
    <name type="scientific">marine metagenome</name>
    <dbReference type="NCBI Taxonomy" id="408172"/>
    <lineage>
        <taxon>unclassified sequences</taxon>
        <taxon>metagenomes</taxon>
        <taxon>ecological metagenomes</taxon>
    </lineage>
</organism>
<protein>
    <recommendedName>
        <fullName evidence="1">DSBA-like thioredoxin domain-containing protein</fullName>
    </recommendedName>
</protein>
<dbReference type="InterPro" id="IPR051924">
    <property type="entry name" value="GST_Kappa/NadH"/>
</dbReference>
<dbReference type="Pfam" id="PF01323">
    <property type="entry name" value="DSBA"/>
    <property type="match status" value="1"/>
</dbReference>
<reference evidence="2" key="1">
    <citation type="submission" date="2018-05" db="EMBL/GenBank/DDBJ databases">
        <authorList>
            <person name="Lanie J.A."/>
            <person name="Ng W.-L."/>
            <person name="Kazmierczak K.M."/>
            <person name="Andrzejewski T.M."/>
            <person name="Davidsen T.M."/>
            <person name="Wayne K.J."/>
            <person name="Tettelin H."/>
            <person name="Glass J.I."/>
            <person name="Rusch D."/>
            <person name="Podicherti R."/>
            <person name="Tsui H.-C.T."/>
            <person name="Winkler M.E."/>
        </authorList>
    </citation>
    <scope>NUCLEOTIDE SEQUENCE</scope>
</reference>
<dbReference type="PANTHER" id="PTHR42943">
    <property type="entry name" value="GLUTATHIONE S-TRANSFERASE KAPPA"/>
    <property type="match status" value="1"/>
</dbReference>
<evidence type="ECO:0000313" key="2">
    <source>
        <dbReference type="EMBL" id="SVA36392.1"/>
    </source>
</evidence>
<dbReference type="Gene3D" id="3.40.30.10">
    <property type="entry name" value="Glutaredoxin"/>
    <property type="match status" value="1"/>
</dbReference>
<dbReference type="EMBL" id="UINC01008075">
    <property type="protein sequence ID" value="SVA36392.1"/>
    <property type="molecule type" value="Genomic_DNA"/>
</dbReference>
<dbReference type="InterPro" id="IPR001853">
    <property type="entry name" value="DSBA-like_thioredoxin_dom"/>
</dbReference>
<evidence type="ECO:0000259" key="1">
    <source>
        <dbReference type="Pfam" id="PF01323"/>
    </source>
</evidence>
<gene>
    <name evidence="2" type="ORF">METZ01_LOCUS89246</name>
</gene>
<accession>A0A381V7P5</accession>
<dbReference type="GO" id="GO:0016491">
    <property type="term" value="F:oxidoreductase activity"/>
    <property type="evidence" value="ECO:0007669"/>
    <property type="project" value="InterPro"/>
</dbReference>
<proteinExistence type="predicted"/>
<dbReference type="AlphaFoldDB" id="A0A381V7P5"/>
<dbReference type="PANTHER" id="PTHR42943:SF2">
    <property type="entry name" value="GLUTATHIONE S-TRANSFERASE KAPPA 1"/>
    <property type="match status" value="1"/>
</dbReference>
<dbReference type="SUPFAM" id="SSF52833">
    <property type="entry name" value="Thioredoxin-like"/>
    <property type="match status" value="2"/>
</dbReference>
<name>A0A381V7P5_9ZZZZ</name>
<sequence length="444" mass="51576">MLLIDWVKLELRRRVTKLLLDPSRRKKIREKRENKRRAENKPHQVFYLHQVDDPYSHLCCQILDQLENSYDIELMPLVVGTPPPSSTPEVDMLKKHSIEDATVIAPYYGLTFGTSETDIEPENIKIAQSILLGTEQESFAKISLEVGEALWRNDTEKLKTLQKNAAILNDEEISESININNQKQKQLGHYYGGVFAYEGECYGGIDRVPFLEERLIALGVNKFDQLSILKRRSSKDKLPLKLDGITLEVLFSARSPYSYLALPQLIEFRKRYPVTIVYRPILPMVMRGMVINREKLLYILSDCTRIAEKKGIPFGNIIDPLGKAVERCYSLFKFTKEKGKEEDYFNAFLKGVWSEGQHGYLDKTIKNMVEKIGLNWEEAKKELDNNDWREEIEGNRLALYEVGKWGPPTMILKNQDKKVILSVWGQDRIWLIEEALYLMQERNK</sequence>